<gene>
    <name evidence="3" type="ORF">NIES2135_22820</name>
</gene>
<dbReference type="AlphaFoldDB" id="A0A1Z4JFC5"/>
<dbReference type="GO" id="GO:0005886">
    <property type="term" value="C:plasma membrane"/>
    <property type="evidence" value="ECO:0007669"/>
    <property type="project" value="TreeGrafter"/>
</dbReference>
<dbReference type="EMBL" id="AP018203">
    <property type="protein sequence ID" value="BAY55459.1"/>
    <property type="molecule type" value="Genomic_DNA"/>
</dbReference>
<reference evidence="3 4" key="1">
    <citation type="submission" date="2017-06" db="EMBL/GenBank/DDBJ databases">
        <title>Genome sequencing of cyanobaciteial culture collection at National Institute for Environmental Studies (NIES).</title>
        <authorList>
            <person name="Hirose Y."/>
            <person name="Shimura Y."/>
            <person name="Fujisawa T."/>
            <person name="Nakamura Y."/>
            <person name="Kawachi M."/>
        </authorList>
    </citation>
    <scope>NUCLEOTIDE SEQUENCE [LARGE SCALE GENOMIC DNA]</scope>
    <source>
        <strain evidence="3 4">NIES-2135</strain>
    </source>
</reference>
<dbReference type="GO" id="GO:0000270">
    <property type="term" value="P:peptidoglycan metabolic process"/>
    <property type="evidence" value="ECO:0007669"/>
    <property type="project" value="TreeGrafter"/>
</dbReference>
<keyword evidence="1" id="KW-0472">Membrane</keyword>
<accession>A0A1Z4JFC5</accession>
<dbReference type="PANTHER" id="PTHR30336:SF4">
    <property type="entry name" value="ENVELOPE BIOGENESIS FACTOR ELYC"/>
    <property type="match status" value="1"/>
</dbReference>
<dbReference type="InterPro" id="IPR003848">
    <property type="entry name" value="DUF218"/>
</dbReference>
<keyword evidence="1" id="KW-0812">Transmembrane</keyword>
<dbReference type="Pfam" id="PF02698">
    <property type="entry name" value="DUF218"/>
    <property type="match status" value="1"/>
</dbReference>
<dbReference type="Gene3D" id="3.40.50.620">
    <property type="entry name" value="HUPs"/>
    <property type="match status" value="1"/>
</dbReference>
<evidence type="ECO:0000256" key="1">
    <source>
        <dbReference type="SAM" id="Phobius"/>
    </source>
</evidence>
<keyword evidence="1" id="KW-1133">Transmembrane helix</keyword>
<dbReference type="PROSITE" id="PS51257">
    <property type="entry name" value="PROKAR_LIPOPROTEIN"/>
    <property type="match status" value="1"/>
</dbReference>
<sequence length="262" mass="29375">MFLFLSKLLPIFLYPLGLSCILLLITLVLLWKKRSRLALIPVTLTGLILFLSSNASVSNAIVQSLEFQYLPQQIPTADAIVVLGGATESAIPPRPWIELKEESDRVLYGAKLYRDQKASRIILSGGRIDWRPSSSSEAEDMAVLMETMGVPRSAMLLEPNSLNTRENAVNSLEIMKAQKIQKILLVTSAMHMPRAMMIFRKLGIDAIAAPTDYIALQMDQASQSKIEATILDFFPDADQMRRTTRALKEYLGIFVYRLRGWA</sequence>
<evidence type="ECO:0000313" key="3">
    <source>
        <dbReference type="EMBL" id="BAY55459.1"/>
    </source>
</evidence>
<protein>
    <recommendedName>
        <fullName evidence="2">DUF218 domain-containing protein</fullName>
    </recommendedName>
</protein>
<evidence type="ECO:0000259" key="2">
    <source>
        <dbReference type="Pfam" id="PF02698"/>
    </source>
</evidence>
<name>A0A1Z4JFC5_LEPBY</name>
<feature type="transmembrane region" description="Helical" evidence="1">
    <location>
        <begin position="12"/>
        <end position="31"/>
    </location>
</feature>
<evidence type="ECO:0000313" key="4">
    <source>
        <dbReference type="Proteomes" id="UP000217895"/>
    </source>
</evidence>
<proteinExistence type="predicted"/>
<dbReference type="PANTHER" id="PTHR30336">
    <property type="entry name" value="INNER MEMBRANE PROTEIN, PROBABLE PERMEASE"/>
    <property type="match status" value="1"/>
</dbReference>
<organism evidence="3 4">
    <name type="scientific">Leptolyngbya boryana NIES-2135</name>
    <dbReference type="NCBI Taxonomy" id="1973484"/>
    <lineage>
        <taxon>Bacteria</taxon>
        <taxon>Bacillati</taxon>
        <taxon>Cyanobacteriota</taxon>
        <taxon>Cyanophyceae</taxon>
        <taxon>Leptolyngbyales</taxon>
        <taxon>Leptolyngbyaceae</taxon>
        <taxon>Leptolyngbya group</taxon>
        <taxon>Leptolyngbya</taxon>
    </lineage>
</organism>
<dbReference type="CDD" id="cd06259">
    <property type="entry name" value="YdcF-like"/>
    <property type="match status" value="1"/>
</dbReference>
<feature type="domain" description="DUF218" evidence="2">
    <location>
        <begin position="78"/>
        <end position="252"/>
    </location>
</feature>
<keyword evidence="4" id="KW-1185">Reference proteome</keyword>
<feature type="transmembrane region" description="Helical" evidence="1">
    <location>
        <begin position="38"/>
        <end position="57"/>
    </location>
</feature>
<dbReference type="GO" id="GO:0043164">
    <property type="term" value="P:Gram-negative-bacterium-type cell wall biogenesis"/>
    <property type="evidence" value="ECO:0007669"/>
    <property type="project" value="TreeGrafter"/>
</dbReference>
<dbReference type="Proteomes" id="UP000217895">
    <property type="component" value="Chromosome"/>
</dbReference>
<dbReference type="InterPro" id="IPR051599">
    <property type="entry name" value="Cell_Envelope_Assoc"/>
</dbReference>
<dbReference type="InterPro" id="IPR014729">
    <property type="entry name" value="Rossmann-like_a/b/a_fold"/>
</dbReference>